<keyword evidence="4 5" id="KW-0732">Signal</keyword>
<gene>
    <name evidence="6" type="ORF">Pfra01_002622900</name>
</gene>
<keyword evidence="7" id="KW-1185">Reference proteome</keyword>
<protein>
    <recommendedName>
        <fullName evidence="5">RxLR effector protein</fullName>
    </recommendedName>
</protein>
<evidence type="ECO:0000256" key="2">
    <source>
        <dbReference type="ARBA" id="ARBA00010400"/>
    </source>
</evidence>
<evidence type="ECO:0000256" key="1">
    <source>
        <dbReference type="ARBA" id="ARBA00004613"/>
    </source>
</evidence>
<dbReference type="AlphaFoldDB" id="A0A9W6YE43"/>
<evidence type="ECO:0000256" key="3">
    <source>
        <dbReference type="ARBA" id="ARBA00022525"/>
    </source>
</evidence>
<sequence>MFTHCAVLLAVIICLGVSSLTQASQGAVLRIGGDPETLLPSRKGFEASKRQLRSRHTNMREVGNMNDEERGLEEFKNALSRFAHKDNPDSWLETGRSPEYVFEKMKLDQVDKIEESSKFIPWLLYANKVREREMDATKLQLVDEEIFYLLRRSPTWIDDIIRSVSQVSDLKFQN</sequence>
<dbReference type="EMBL" id="BSXT01005476">
    <property type="protein sequence ID" value="GMF60520.1"/>
    <property type="molecule type" value="Genomic_DNA"/>
</dbReference>
<evidence type="ECO:0000313" key="6">
    <source>
        <dbReference type="EMBL" id="GMF60520.1"/>
    </source>
</evidence>
<organism evidence="6 7">
    <name type="scientific">Phytophthora fragariaefolia</name>
    <dbReference type="NCBI Taxonomy" id="1490495"/>
    <lineage>
        <taxon>Eukaryota</taxon>
        <taxon>Sar</taxon>
        <taxon>Stramenopiles</taxon>
        <taxon>Oomycota</taxon>
        <taxon>Peronosporomycetes</taxon>
        <taxon>Peronosporales</taxon>
        <taxon>Peronosporaceae</taxon>
        <taxon>Phytophthora</taxon>
    </lineage>
</organism>
<comment type="similarity">
    <text evidence="2 5">Belongs to the RxLR effector family.</text>
</comment>
<feature type="signal peptide" evidence="5">
    <location>
        <begin position="1"/>
        <end position="23"/>
    </location>
</feature>
<keyword evidence="3 5" id="KW-0964">Secreted</keyword>
<name>A0A9W6YE43_9STRA</name>
<comment type="function">
    <text evidence="5">Effector that suppresses plant defense responses during pathogen infection.</text>
</comment>
<dbReference type="InterPro" id="IPR031825">
    <property type="entry name" value="RXLR"/>
</dbReference>
<proteinExistence type="inferred from homology"/>
<evidence type="ECO:0000313" key="7">
    <source>
        <dbReference type="Proteomes" id="UP001165121"/>
    </source>
</evidence>
<comment type="caution">
    <text evidence="6">The sequence shown here is derived from an EMBL/GenBank/DDBJ whole genome shotgun (WGS) entry which is preliminary data.</text>
</comment>
<evidence type="ECO:0000256" key="4">
    <source>
        <dbReference type="ARBA" id="ARBA00022729"/>
    </source>
</evidence>
<reference evidence="6" key="1">
    <citation type="submission" date="2023-04" db="EMBL/GenBank/DDBJ databases">
        <title>Phytophthora fragariaefolia NBRC 109709.</title>
        <authorList>
            <person name="Ichikawa N."/>
            <person name="Sato H."/>
            <person name="Tonouchi N."/>
        </authorList>
    </citation>
    <scope>NUCLEOTIDE SEQUENCE</scope>
    <source>
        <strain evidence="6">NBRC 109709</strain>
    </source>
</reference>
<accession>A0A9W6YE43</accession>
<dbReference type="Pfam" id="PF16810">
    <property type="entry name" value="RXLR"/>
    <property type="match status" value="1"/>
</dbReference>
<comment type="subcellular location">
    <subcellularLocation>
        <location evidence="1 5">Secreted</location>
    </subcellularLocation>
</comment>
<feature type="chain" id="PRO_5044965756" description="RxLR effector protein" evidence="5">
    <location>
        <begin position="24"/>
        <end position="174"/>
    </location>
</feature>
<evidence type="ECO:0000256" key="5">
    <source>
        <dbReference type="RuleBase" id="RU367124"/>
    </source>
</evidence>
<comment type="domain">
    <text evidence="5">The RxLR-dEER motif acts to carry the protein into the host cell cytoplasm through binding to cell surface phosphatidylinositol-3-phosphate.</text>
</comment>
<dbReference type="Proteomes" id="UP001165121">
    <property type="component" value="Unassembled WGS sequence"/>
</dbReference>